<dbReference type="InterPro" id="IPR036396">
    <property type="entry name" value="Cyt_P450_sf"/>
</dbReference>
<evidence type="ECO:0000256" key="4">
    <source>
        <dbReference type="ARBA" id="ARBA00023002"/>
    </source>
</evidence>
<dbReference type="Pfam" id="PF00067">
    <property type="entry name" value="p450"/>
    <property type="match status" value="1"/>
</dbReference>
<dbReference type="EMBL" id="VGLS01000915">
    <property type="protein sequence ID" value="MBM3226458.1"/>
    <property type="molecule type" value="Genomic_DNA"/>
</dbReference>
<comment type="caution">
    <text evidence="7">The sequence shown here is derived from an EMBL/GenBank/DDBJ whole genome shotgun (WGS) entry which is preliminary data.</text>
</comment>
<sequence>MVQTLNINEDLLCPEAIADPYTYFGRLRALDPIHWNPLWQGWIVTRHQDVTAVLLDQARFSSNRMGYLDAHASREKRQALDAYFAMLSRWLVFIDAPDHTRLRMLMQRASFTPRQLLAWRPRIQAIVETLLEQIEPGKPVDLVQTFAFPLPVLVVSELLGFPAADREQVRQWTADVALPFFLALGMDAREKWARAEQAARAFGDYARALLRERKQHPRDDLLTAMVQAEHAGDFLNEDEVVANAVLLMIAGHETTSNLLANGVLALLRHPQQMELLRQDATLLGPAVEECLRYDPPVTATVRWAKVDLELEGQQMQAGQKLLLVLAAANRDPAQFADPDRFDITRGVTPQQHVAFAVGMHYCLGA</sequence>
<proteinExistence type="inferred from homology"/>
<evidence type="ECO:0000256" key="6">
    <source>
        <dbReference type="ARBA" id="ARBA00023033"/>
    </source>
</evidence>
<keyword evidence="3" id="KW-0479">Metal-binding</keyword>
<keyword evidence="5" id="KW-0408">Iron</keyword>
<feature type="non-terminal residue" evidence="7">
    <location>
        <position position="365"/>
    </location>
</feature>
<dbReference type="GO" id="GO:0016705">
    <property type="term" value="F:oxidoreductase activity, acting on paired donors, with incorporation or reduction of molecular oxygen"/>
    <property type="evidence" value="ECO:0007669"/>
    <property type="project" value="InterPro"/>
</dbReference>
<dbReference type="SUPFAM" id="SSF48264">
    <property type="entry name" value="Cytochrome P450"/>
    <property type="match status" value="1"/>
</dbReference>
<protein>
    <submittedName>
        <fullName evidence="7">Cytochrome P450</fullName>
    </submittedName>
</protein>
<gene>
    <name evidence="7" type="ORF">FJZ47_22060</name>
</gene>
<dbReference type="PANTHER" id="PTHR46696">
    <property type="entry name" value="P450, PUTATIVE (EUROFUNG)-RELATED"/>
    <property type="match status" value="1"/>
</dbReference>
<reference evidence="7" key="1">
    <citation type="submission" date="2019-03" db="EMBL/GenBank/DDBJ databases">
        <title>Lake Tanganyika Metagenome-Assembled Genomes (MAGs).</title>
        <authorList>
            <person name="Tran P."/>
        </authorList>
    </citation>
    <scope>NUCLEOTIDE SEQUENCE</scope>
    <source>
        <strain evidence="7">K_DeepCast_65m_m2_066</strain>
    </source>
</reference>
<name>A0A937W3V2_UNCTE</name>
<evidence type="ECO:0000256" key="1">
    <source>
        <dbReference type="ARBA" id="ARBA00010617"/>
    </source>
</evidence>
<keyword evidence="6" id="KW-0503">Monooxygenase</keyword>
<dbReference type="GO" id="GO:0005506">
    <property type="term" value="F:iron ion binding"/>
    <property type="evidence" value="ECO:0007669"/>
    <property type="project" value="InterPro"/>
</dbReference>
<dbReference type="CDD" id="cd20625">
    <property type="entry name" value="CYP164-like"/>
    <property type="match status" value="1"/>
</dbReference>
<evidence type="ECO:0000256" key="3">
    <source>
        <dbReference type="ARBA" id="ARBA00022723"/>
    </source>
</evidence>
<evidence type="ECO:0000256" key="5">
    <source>
        <dbReference type="ARBA" id="ARBA00023004"/>
    </source>
</evidence>
<dbReference type="Gene3D" id="1.10.630.10">
    <property type="entry name" value="Cytochrome P450"/>
    <property type="match status" value="1"/>
</dbReference>
<dbReference type="PRINTS" id="PR00385">
    <property type="entry name" value="P450"/>
</dbReference>
<comment type="similarity">
    <text evidence="1">Belongs to the cytochrome P450 family.</text>
</comment>
<organism evidence="7 8">
    <name type="scientific">Tectimicrobiota bacterium</name>
    <dbReference type="NCBI Taxonomy" id="2528274"/>
    <lineage>
        <taxon>Bacteria</taxon>
        <taxon>Pseudomonadati</taxon>
        <taxon>Nitrospinota/Tectimicrobiota group</taxon>
        <taxon>Candidatus Tectimicrobiota</taxon>
    </lineage>
</organism>
<dbReference type="InterPro" id="IPR001128">
    <property type="entry name" value="Cyt_P450"/>
</dbReference>
<dbReference type="PANTHER" id="PTHR46696:SF1">
    <property type="entry name" value="CYTOCHROME P450 YJIB-RELATED"/>
    <property type="match status" value="1"/>
</dbReference>
<evidence type="ECO:0000313" key="7">
    <source>
        <dbReference type="EMBL" id="MBM3226458.1"/>
    </source>
</evidence>
<dbReference type="Proteomes" id="UP000712673">
    <property type="component" value="Unassembled WGS sequence"/>
</dbReference>
<evidence type="ECO:0000313" key="8">
    <source>
        <dbReference type="Proteomes" id="UP000712673"/>
    </source>
</evidence>
<dbReference type="PRINTS" id="PR00359">
    <property type="entry name" value="BP450"/>
</dbReference>
<dbReference type="AlphaFoldDB" id="A0A937W3V2"/>
<evidence type="ECO:0000256" key="2">
    <source>
        <dbReference type="ARBA" id="ARBA00022617"/>
    </source>
</evidence>
<dbReference type="FunFam" id="1.10.630.10:FF:000018">
    <property type="entry name" value="Cytochrome P450 monooxygenase"/>
    <property type="match status" value="1"/>
</dbReference>
<dbReference type="GO" id="GO:0004497">
    <property type="term" value="F:monooxygenase activity"/>
    <property type="evidence" value="ECO:0007669"/>
    <property type="project" value="UniProtKB-KW"/>
</dbReference>
<keyword evidence="4" id="KW-0560">Oxidoreductase</keyword>
<accession>A0A937W3V2</accession>
<keyword evidence="2" id="KW-0349">Heme</keyword>
<dbReference type="InterPro" id="IPR002397">
    <property type="entry name" value="Cyt_P450_B"/>
</dbReference>
<dbReference type="GO" id="GO:0020037">
    <property type="term" value="F:heme binding"/>
    <property type="evidence" value="ECO:0007669"/>
    <property type="project" value="InterPro"/>
</dbReference>